<reference evidence="3" key="1">
    <citation type="journal article" date="2020" name="mSystems">
        <title>Genome- and Community-Level Interaction Insights into Carbon Utilization and Element Cycling Functions of Hydrothermarchaeota in Hydrothermal Sediment.</title>
        <authorList>
            <person name="Zhou Z."/>
            <person name="Liu Y."/>
            <person name="Xu W."/>
            <person name="Pan J."/>
            <person name="Luo Z.H."/>
            <person name="Li M."/>
        </authorList>
    </citation>
    <scope>NUCLEOTIDE SEQUENCE [LARGE SCALE GENOMIC DNA]</scope>
    <source>
        <strain evidence="3">SpSt-479</strain>
    </source>
</reference>
<evidence type="ECO:0000256" key="2">
    <source>
        <dbReference type="RuleBase" id="RU363015"/>
    </source>
</evidence>
<keyword evidence="2" id="KW-0203">Cytokinin biosynthesis</keyword>
<evidence type="ECO:0000313" key="3">
    <source>
        <dbReference type="EMBL" id="HFI90644.1"/>
    </source>
</evidence>
<comment type="similarity">
    <text evidence="2">Belongs to the LOG family.</text>
</comment>
<accession>A0A7V2ZIM3</accession>
<dbReference type="InterPro" id="IPR031100">
    <property type="entry name" value="LOG_fam"/>
</dbReference>
<dbReference type="NCBIfam" id="TIGR00730">
    <property type="entry name" value="Rossman fold protein, TIGR00730 family"/>
    <property type="match status" value="1"/>
</dbReference>
<sequence>MAKTTKPPKAYQNQEFISSSDARVLRILAEYLEPQARFKKHKIMDTIVFFGSARLKSRKDALAELNKFKSMNPKTPGFAKELRYAQKMLEMSKYYEDAVELSRRLTEWSMNLETAANRFIICTGGGPGIMEAANKGAKKAGGYSIGLNISIPFEQFVNNYVTKELSFEFHYFFMRKFWFAYLSKALVVFPGGFGTMDEFFEILTLIQTEKIRKKLALVVYDEKYWKSVINFDMLIDHGVISESDMNLFYFCNDVDTAFKTITTHLEKYFMKEKEVVLIEPKLNIK</sequence>
<dbReference type="GO" id="GO:0009691">
    <property type="term" value="P:cytokinin biosynthetic process"/>
    <property type="evidence" value="ECO:0007669"/>
    <property type="project" value="UniProtKB-UniRule"/>
</dbReference>
<gene>
    <name evidence="3" type="ORF">ENS31_03815</name>
</gene>
<comment type="caution">
    <text evidence="3">The sequence shown here is derived from an EMBL/GenBank/DDBJ whole genome shotgun (WGS) entry which is preliminary data.</text>
</comment>
<dbReference type="InterPro" id="IPR052341">
    <property type="entry name" value="LOG_family_nucleotidases"/>
</dbReference>
<name>A0A7V2ZIM3_9BACT</name>
<dbReference type="InterPro" id="IPR005269">
    <property type="entry name" value="LOG"/>
</dbReference>
<dbReference type="PANTHER" id="PTHR43393">
    <property type="entry name" value="CYTOKININ RIBOSIDE 5'-MONOPHOSPHATE PHOSPHORIBOHYDROLASE"/>
    <property type="match status" value="1"/>
</dbReference>
<dbReference type="SUPFAM" id="SSF102405">
    <property type="entry name" value="MCP/YpsA-like"/>
    <property type="match status" value="1"/>
</dbReference>
<keyword evidence="2" id="KW-0378">Hydrolase</keyword>
<dbReference type="PANTHER" id="PTHR43393:SF3">
    <property type="entry name" value="LYSINE DECARBOXYLASE-LIKE PROTEIN"/>
    <property type="match status" value="1"/>
</dbReference>
<dbReference type="EC" id="3.2.2.n1" evidence="2"/>
<dbReference type="EMBL" id="DSUJ01000008">
    <property type="protein sequence ID" value="HFI90644.1"/>
    <property type="molecule type" value="Genomic_DNA"/>
</dbReference>
<dbReference type="AlphaFoldDB" id="A0A7V2ZIM3"/>
<dbReference type="GO" id="GO:0008714">
    <property type="term" value="F:AMP nucleosidase activity"/>
    <property type="evidence" value="ECO:0007669"/>
    <property type="project" value="UniProtKB-EC"/>
</dbReference>
<evidence type="ECO:0000256" key="1">
    <source>
        <dbReference type="ARBA" id="ARBA00000274"/>
    </source>
</evidence>
<dbReference type="GO" id="GO:0005829">
    <property type="term" value="C:cytosol"/>
    <property type="evidence" value="ECO:0007669"/>
    <property type="project" value="TreeGrafter"/>
</dbReference>
<proteinExistence type="inferred from homology"/>
<dbReference type="Pfam" id="PF03641">
    <property type="entry name" value="Lysine_decarbox"/>
    <property type="match status" value="1"/>
</dbReference>
<organism evidence="3">
    <name type="scientific">Ignavibacterium album</name>
    <dbReference type="NCBI Taxonomy" id="591197"/>
    <lineage>
        <taxon>Bacteria</taxon>
        <taxon>Pseudomonadati</taxon>
        <taxon>Ignavibacteriota</taxon>
        <taxon>Ignavibacteria</taxon>
        <taxon>Ignavibacteriales</taxon>
        <taxon>Ignavibacteriaceae</taxon>
        <taxon>Ignavibacterium</taxon>
    </lineage>
</organism>
<comment type="catalytic activity">
    <reaction evidence="1">
        <text>AMP + H2O = D-ribose 5-phosphate + adenine</text>
        <dbReference type="Rhea" id="RHEA:20129"/>
        <dbReference type="ChEBI" id="CHEBI:15377"/>
        <dbReference type="ChEBI" id="CHEBI:16708"/>
        <dbReference type="ChEBI" id="CHEBI:78346"/>
        <dbReference type="ChEBI" id="CHEBI:456215"/>
        <dbReference type="EC" id="3.2.2.4"/>
    </reaction>
</comment>
<dbReference type="Gene3D" id="3.40.50.450">
    <property type="match status" value="1"/>
</dbReference>
<protein>
    <recommendedName>
        <fullName evidence="2">Cytokinin riboside 5'-monophosphate phosphoribohydrolase</fullName>
        <ecNumber evidence="2">3.2.2.n1</ecNumber>
    </recommendedName>
</protein>